<proteinExistence type="predicted"/>
<dbReference type="InParanoid" id="E9HQ09"/>
<accession>E9HQ09</accession>
<evidence type="ECO:0000313" key="3">
    <source>
        <dbReference type="Proteomes" id="UP000000305"/>
    </source>
</evidence>
<sequence length="435" mass="48409">MPQFGEIKKFILFLYKGQKTDILLVGQKEMFCDPYENETLISFEDSDLKINWKGVAKRGKGNIPPGEMKIRVLLSNDSKEYLESISQLFNTKKMSLDAIVKLHTENDYQRMSTNTKIEKDEATNCEDANVEGQCGESDDDKDAKDNGDMDEEDDPRELVTTDKNQNVLPINQRSAVRKRQAPSRLNLEARQINVYEDLTTSKKAKPSSKQQKEIMSIAHKTASDRILSLDQLNDSFDDATTENDVKGHSSPQGKDMLDSTLAKILVECTNTPLGKQSPVSVGRKDNSLKRADCGSSCCQEKDAIIGELKLEIKFQKDLNKTLSMQTTVLTDVRKLLLKFSSQQLISTPSQQLAPPSTSNSGNFLNYANQSSTSGNLTGHPKFVGGNCAQMPNSEMPDKIGSDSLGDTLSTIEDESDGQLYDHKSFPIPETVMRKL</sequence>
<evidence type="ECO:0000256" key="1">
    <source>
        <dbReference type="SAM" id="MobiDB-lite"/>
    </source>
</evidence>
<gene>
    <name evidence="2" type="ORF">DAPPUDRAFT_332460</name>
</gene>
<keyword evidence="3" id="KW-1185">Reference proteome</keyword>
<dbReference type="KEGG" id="dpx:DAPPUDRAFT_332460"/>
<feature type="compositionally biased region" description="Polar residues" evidence="1">
    <location>
        <begin position="161"/>
        <end position="174"/>
    </location>
</feature>
<name>E9HQ09_DAPPU</name>
<organism evidence="2 3">
    <name type="scientific">Daphnia pulex</name>
    <name type="common">Water flea</name>
    <dbReference type="NCBI Taxonomy" id="6669"/>
    <lineage>
        <taxon>Eukaryota</taxon>
        <taxon>Metazoa</taxon>
        <taxon>Ecdysozoa</taxon>
        <taxon>Arthropoda</taxon>
        <taxon>Crustacea</taxon>
        <taxon>Branchiopoda</taxon>
        <taxon>Diplostraca</taxon>
        <taxon>Cladocera</taxon>
        <taxon>Anomopoda</taxon>
        <taxon>Daphniidae</taxon>
        <taxon>Daphnia</taxon>
    </lineage>
</organism>
<feature type="region of interest" description="Disordered" evidence="1">
    <location>
        <begin position="112"/>
        <end position="182"/>
    </location>
</feature>
<evidence type="ECO:0000313" key="2">
    <source>
        <dbReference type="EMBL" id="EFX66162.1"/>
    </source>
</evidence>
<dbReference type="OrthoDB" id="6350853at2759"/>
<dbReference type="EMBL" id="GL732713">
    <property type="protein sequence ID" value="EFX66162.1"/>
    <property type="molecule type" value="Genomic_DNA"/>
</dbReference>
<reference evidence="2 3" key="1">
    <citation type="journal article" date="2011" name="Science">
        <title>The ecoresponsive genome of Daphnia pulex.</title>
        <authorList>
            <person name="Colbourne J.K."/>
            <person name="Pfrender M.E."/>
            <person name="Gilbert D."/>
            <person name="Thomas W.K."/>
            <person name="Tucker A."/>
            <person name="Oakley T.H."/>
            <person name="Tokishita S."/>
            <person name="Aerts A."/>
            <person name="Arnold G.J."/>
            <person name="Basu M.K."/>
            <person name="Bauer D.J."/>
            <person name="Caceres C.E."/>
            <person name="Carmel L."/>
            <person name="Casola C."/>
            <person name="Choi J.H."/>
            <person name="Detter J.C."/>
            <person name="Dong Q."/>
            <person name="Dusheyko S."/>
            <person name="Eads B.D."/>
            <person name="Frohlich T."/>
            <person name="Geiler-Samerotte K.A."/>
            <person name="Gerlach D."/>
            <person name="Hatcher P."/>
            <person name="Jogdeo S."/>
            <person name="Krijgsveld J."/>
            <person name="Kriventseva E.V."/>
            <person name="Kultz D."/>
            <person name="Laforsch C."/>
            <person name="Lindquist E."/>
            <person name="Lopez J."/>
            <person name="Manak J.R."/>
            <person name="Muller J."/>
            <person name="Pangilinan J."/>
            <person name="Patwardhan R.P."/>
            <person name="Pitluck S."/>
            <person name="Pritham E.J."/>
            <person name="Rechtsteiner A."/>
            <person name="Rho M."/>
            <person name="Rogozin I.B."/>
            <person name="Sakarya O."/>
            <person name="Salamov A."/>
            <person name="Schaack S."/>
            <person name="Shapiro H."/>
            <person name="Shiga Y."/>
            <person name="Skalitzky C."/>
            <person name="Smith Z."/>
            <person name="Souvorov A."/>
            <person name="Sung W."/>
            <person name="Tang Z."/>
            <person name="Tsuchiya D."/>
            <person name="Tu H."/>
            <person name="Vos H."/>
            <person name="Wang M."/>
            <person name="Wolf Y.I."/>
            <person name="Yamagata H."/>
            <person name="Yamada T."/>
            <person name="Ye Y."/>
            <person name="Shaw J.R."/>
            <person name="Andrews J."/>
            <person name="Crease T.J."/>
            <person name="Tang H."/>
            <person name="Lucas S.M."/>
            <person name="Robertson H.M."/>
            <person name="Bork P."/>
            <person name="Koonin E.V."/>
            <person name="Zdobnov E.M."/>
            <person name="Grigoriev I.V."/>
            <person name="Lynch M."/>
            <person name="Boore J.L."/>
        </authorList>
    </citation>
    <scope>NUCLEOTIDE SEQUENCE [LARGE SCALE GENOMIC DNA]</scope>
</reference>
<protein>
    <submittedName>
        <fullName evidence="2">Uncharacterized protein</fullName>
    </submittedName>
</protein>
<dbReference type="HOGENOM" id="CLU_630481_0_0_1"/>
<dbReference type="AlphaFoldDB" id="E9HQ09"/>
<dbReference type="Proteomes" id="UP000000305">
    <property type="component" value="Unassembled WGS sequence"/>
</dbReference>